<dbReference type="Gene3D" id="4.10.60.30">
    <property type="entry name" value="Nanos, RNA-binding domain"/>
    <property type="match status" value="1"/>
</dbReference>
<feature type="domain" description="Nanos-type" evidence="12">
    <location>
        <begin position="79"/>
        <end position="124"/>
    </location>
</feature>
<evidence type="ECO:0000256" key="10">
    <source>
        <dbReference type="SAM" id="MobiDB-lite"/>
    </source>
</evidence>
<dbReference type="InterPro" id="IPR001878">
    <property type="entry name" value="Znf_CCHC"/>
</dbReference>
<feature type="region of interest" description="Disordered" evidence="10">
    <location>
        <begin position="47"/>
        <end position="68"/>
    </location>
</feature>
<dbReference type="GO" id="GO:0005737">
    <property type="term" value="C:cytoplasm"/>
    <property type="evidence" value="ECO:0007669"/>
    <property type="project" value="UniProtKB-SubCell"/>
</dbReference>
<evidence type="ECO:0000313" key="13">
    <source>
        <dbReference type="EMBL" id="SSX31229.1"/>
    </source>
</evidence>
<reference evidence="13" key="1">
    <citation type="submission" date="2018-07" db="EMBL/GenBank/DDBJ databases">
        <authorList>
            <person name="Quirk P.G."/>
            <person name="Krulwich T.A."/>
        </authorList>
    </citation>
    <scope>NUCLEOTIDE SEQUENCE</scope>
</reference>
<evidence type="ECO:0000256" key="4">
    <source>
        <dbReference type="ARBA" id="ARBA00022771"/>
    </source>
</evidence>
<keyword evidence="2" id="KW-0963">Cytoplasm</keyword>
<dbReference type="Pfam" id="PF05741">
    <property type="entry name" value="zf-nanos"/>
    <property type="match status" value="1"/>
</dbReference>
<evidence type="ECO:0000256" key="7">
    <source>
        <dbReference type="ARBA" id="ARBA00022884"/>
    </source>
</evidence>
<keyword evidence="6 9" id="KW-0810">Translation regulation</keyword>
<dbReference type="GO" id="GO:0006417">
    <property type="term" value="P:regulation of translation"/>
    <property type="evidence" value="ECO:0007669"/>
    <property type="project" value="UniProtKB-UniRule"/>
</dbReference>
<evidence type="ECO:0000256" key="2">
    <source>
        <dbReference type="ARBA" id="ARBA00022490"/>
    </source>
</evidence>
<evidence type="ECO:0000256" key="6">
    <source>
        <dbReference type="ARBA" id="ARBA00022845"/>
    </source>
</evidence>
<keyword evidence="4 8" id="KW-0863">Zinc-finger</keyword>
<dbReference type="VEuPathDB" id="VectorBase:CSON003446"/>
<evidence type="ECO:0000256" key="3">
    <source>
        <dbReference type="ARBA" id="ARBA00022723"/>
    </source>
</evidence>
<comment type="subcellular location">
    <subcellularLocation>
        <location evidence="1">Cytoplasm</location>
    </subcellularLocation>
</comment>
<proteinExistence type="inferred from homology"/>
<keyword evidence="3" id="KW-0479">Metal-binding</keyword>
<evidence type="ECO:0000256" key="8">
    <source>
        <dbReference type="PROSITE-ProRule" id="PRU00047"/>
    </source>
</evidence>
<dbReference type="AlphaFoldDB" id="A0A336MQ21"/>
<evidence type="ECO:0000259" key="12">
    <source>
        <dbReference type="PROSITE" id="PS51522"/>
    </source>
</evidence>
<dbReference type="InterPro" id="IPR038129">
    <property type="entry name" value="Nanos_sf"/>
</dbReference>
<dbReference type="PROSITE" id="PS50158">
    <property type="entry name" value="ZF_CCHC"/>
    <property type="match status" value="1"/>
</dbReference>
<keyword evidence="5" id="KW-0862">Zinc</keyword>
<evidence type="ECO:0000256" key="1">
    <source>
        <dbReference type="ARBA" id="ARBA00004496"/>
    </source>
</evidence>
<protein>
    <submittedName>
        <fullName evidence="13">CSON003446 protein</fullName>
    </submittedName>
</protein>
<accession>A0A336MQ21</accession>
<dbReference type="EMBL" id="UFQT01001625">
    <property type="protein sequence ID" value="SSX31229.1"/>
    <property type="molecule type" value="Genomic_DNA"/>
</dbReference>
<dbReference type="GO" id="GO:0003723">
    <property type="term" value="F:RNA binding"/>
    <property type="evidence" value="ECO:0007669"/>
    <property type="project" value="UniProtKB-UniRule"/>
</dbReference>
<dbReference type="PANTHER" id="PTHR12887">
    <property type="entry name" value="NANOS PROTEIN"/>
    <property type="match status" value="1"/>
</dbReference>
<evidence type="ECO:0000256" key="9">
    <source>
        <dbReference type="PROSITE-ProRule" id="PRU00855"/>
    </source>
</evidence>
<dbReference type="GO" id="GO:0008270">
    <property type="term" value="F:zinc ion binding"/>
    <property type="evidence" value="ECO:0007669"/>
    <property type="project" value="UniProtKB-KW"/>
</dbReference>
<comment type="similarity">
    <text evidence="9">Belongs to the nanos family.</text>
</comment>
<evidence type="ECO:0000256" key="5">
    <source>
        <dbReference type="ARBA" id="ARBA00022833"/>
    </source>
</evidence>
<feature type="domain" description="CCHC-type" evidence="11">
    <location>
        <begin position="108"/>
        <end position="123"/>
    </location>
</feature>
<dbReference type="PROSITE" id="PS51522">
    <property type="entry name" value="ZF_NANOS"/>
    <property type="match status" value="1"/>
</dbReference>
<organism evidence="13">
    <name type="scientific">Culicoides sonorensis</name>
    <name type="common">Biting midge</name>
    <dbReference type="NCBI Taxonomy" id="179676"/>
    <lineage>
        <taxon>Eukaryota</taxon>
        <taxon>Metazoa</taxon>
        <taxon>Ecdysozoa</taxon>
        <taxon>Arthropoda</taxon>
        <taxon>Hexapoda</taxon>
        <taxon>Insecta</taxon>
        <taxon>Pterygota</taxon>
        <taxon>Neoptera</taxon>
        <taxon>Endopterygota</taxon>
        <taxon>Diptera</taxon>
        <taxon>Nematocera</taxon>
        <taxon>Chironomoidea</taxon>
        <taxon>Ceratopogonidae</taxon>
        <taxon>Ceratopogoninae</taxon>
        <taxon>Culicoides</taxon>
        <taxon>Monoculicoides</taxon>
    </lineage>
</organism>
<dbReference type="InterPro" id="IPR024161">
    <property type="entry name" value="Znf_nanos-typ"/>
</dbReference>
<evidence type="ECO:0000259" key="11">
    <source>
        <dbReference type="PROSITE" id="PS50158"/>
    </source>
</evidence>
<name>A0A336MQ21_CULSO</name>
<sequence length="135" mass="15924">MVKTSDIKTFVEMLEKDRELLSIEMKNEKTLASEKLKEIWKEFDENGEDLGPFQEEDEDSLKQMKRRRSKAEVEQVEMNCSFCRNNGRDETYYKNHTKTSCPILLKYKCPNCGVKGHTRRYCPHKPIITDPNNSK</sequence>
<dbReference type="InterPro" id="IPR008705">
    <property type="entry name" value="Nanos/Xcar2"/>
</dbReference>
<gene>
    <name evidence="13" type="primary">CSON003446</name>
</gene>
<keyword evidence="7 9" id="KW-0694">RNA-binding</keyword>